<keyword evidence="3" id="KW-1185">Reference proteome</keyword>
<dbReference type="PANTHER" id="PTHR24148">
    <property type="entry name" value="ANKYRIN REPEAT DOMAIN-CONTAINING PROTEIN 39 HOMOLOG-RELATED"/>
    <property type="match status" value="1"/>
</dbReference>
<gene>
    <name evidence="2" type="ORF">SUNI508_07515</name>
</gene>
<evidence type="ECO:0000259" key="1">
    <source>
        <dbReference type="Pfam" id="PF06985"/>
    </source>
</evidence>
<proteinExistence type="predicted"/>
<reference evidence="2 3" key="1">
    <citation type="journal article" date="2024" name="J. Plant Pathol.">
        <title>Sequence and assembly of the genome of Seiridium unicorne, isolate CBS 538.82, causal agent of cypress canker disease.</title>
        <authorList>
            <person name="Scali E."/>
            <person name="Rocca G.D."/>
            <person name="Danti R."/>
            <person name="Garbelotto M."/>
            <person name="Barberini S."/>
            <person name="Baroncelli R."/>
            <person name="Emiliani G."/>
        </authorList>
    </citation>
    <scope>NUCLEOTIDE SEQUENCE [LARGE SCALE GENOMIC DNA]</scope>
    <source>
        <strain evidence="2 3">BM-138-508</strain>
    </source>
</reference>
<sequence length="650" mass="73955">MKRSGGDSRGSNTRERQVIEIEICHVFCRKVSCWGPRTAFDQPQRIQARVATIGADLNEGRLGTPLQFGKTNCVLQHLMSTIPESKKNPMAVNYVSGRILGRSEVAAIATSKKIDLPSVIVLMRVEFQLGNPACEHYLTKSIETPKRHDVGENISFDSFSATSSRDKPTILWVDQMCIDQRNDVERGQQVQLMDEIYQHADSGIFWLGRADRSNLGSILQRSWFRRSWVIQETILARRIKLICGDDELGWDDFIRILQSISCAPNLRTLINGETSPPLIIQHILAINKCRQKWRKGKHQSLVKLLFKFRQCDVMEIRDKVYSLMGMSDRLVQPDYTVPLSQAPIQVVQKLLSNTMPTNYNHYTHNSYLRRQGMDLLYFAGIANQRMPLTSWVPDWNPGLMSRPLWQDGGSRYRAGGKVSTAVDFLPGNAISVSGKLFDTIIHVTEALDYKHAMRLHEAVGVWYQAARSLLPSHLHRSVVAKSQKMMRYPAGFSPNGSSPSGYRPATRPDTERYYRAFEHLYKMRVMQWEGFRLHPEMNVDWFHNIFAESHGRLFFITKRGYIGLANKGTETNDQVAVIKGGDVPIVLRKRQLGDDCEGTTWLGSRSPERKTKTGSKARVYGLVTECYVHGLVTGEISSMSDIQEQDFIIK</sequence>
<evidence type="ECO:0000313" key="3">
    <source>
        <dbReference type="Proteomes" id="UP001408356"/>
    </source>
</evidence>
<evidence type="ECO:0000313" key="2">
    <source>
        <dbReference type="EMBL" id="KAK9418994.1"/>
    </source>
</evidence>
<protein>
    <submittedName>
        <fullName evidence="2">Heterokaryon incompatibility domain-containing protein</fullName>
    </submittedName>
</protein>
<dbReference type="Pfam" id="PF06985">
    <property type="entry name" value="HET"/>
    <property type="match status" value="1"/>
</dbReference>
<dbReference type="Pfam" id="PF26639">
    <property type="entry name" value="Het-6_barrel"/>
    <property type="match status" value="1"/>
</dbReference>
<dbReference type="PANTHER" id="PTHR24148:SF64">
    <property type="entry name" value="HETEROKARYON INCOMPATIBILITY DOMAIN-CONTAINING PROTEIN"/>
    <property type="match status" value="1"/>
</dbReference>
<name>A0ABR2UXC2_9PEZI</name>
<dbReference type="Proteomes" id="UP001408356">
    <property type="component" value="Unassembled WGS sequence"/>
</dbReference>
<accession>A0ABR2UXC2</accession>
<dbReference type="InterPro" id="IPR010730">
    <property type="entry name" value="HET"/>
</dbReference>
<dbReference type="InterPro" id="IPR052895">
    <property type="entry name" value="HetReg/Transcr_Mod"/>
</dbReference>
<organism evidence="2 3">
    <name type="scientific">Seiridium unicorne</name>
    <dbReference type="NCBI Taxonomy" id="138068"/>
    <lineage>
        <taxon>Eukaryota</taxon>
        <taxon>Fungi</taxon>
        <taxon>Dikarya</taxon>
        <taxon>Ascomycota</taxon>
        <taxon>Pezizomycotina</taxon>
        <taxon>Sordariomycetes</taxon>
        <taxon>Xylariomycetidae</taxon>
        <taxon>Amphisphaeriales</taxon>
        <taxon>Sporocadaceae</taxon>
        <taxon>Seiridium</taxon>
    </lineage>
</organism>
<comment type="caution">
    <text evidence="2">The sequence shown here is derived from an EMBL/GenBank/DDBJ whole genome shotgun (WGS) entry which is preliminary data.</text>
</comment>
<feature type="domain" description="Heterokaryon incompatibility" evidence="1">
    <location>
        <begin position="146"/>
        <end position="214"/>
    </location>
</feature>
<dbReference type="EMBL" id="JARVKF010000331">
    <property type="protein sequence ID" value="KAK9418994.1"/>
    <property type="molecule type" value="Genomic_DNA"/>
</dbReference>